<dbReference type="PANTHER" id="PTHR32347">
    <property type="entry name" value="EFFLUX SYSTEM COMPONENT YKNX-RELATED"/>
    <property type="match status" value="1"/>
</dbReference>
<sequence>MTATRKKSRPVLSAAAALLVAAALAAAFWPRPALVDLDAVRQGAMRLTIDEEGHTQVHDPYVVSSPVAGELQRVTIRPGDPVVKGETVVARMRPANPSALDVRTREQALAAVDAAEAALNVARADLNAARANRDFADSELQRVRKLVERQITSKVSLERAEQEARVAQANVDTAAAAIAMREAELTNARAQLISFDDRGLGTALADHTAPDPGTPIRAPIDGTVLRVIQKSATTLPAGSAILEIGDVARDLEIEVELLSSDAVQVHVGDPVIVTNWGGPGDLSGRVERIEPYGFTKTSALGVEEQRVKTTVGFTGAPEARAGLGHGYRVEVRIVVWQSDAALLVPSSALFRHQDGWAVFRVTDGRAHLTPVHIGHDNGISADVTEGLAEGDQVVLFPPANLADHQRVKQREIE</sequence>
<evidence type="ECO:0000256" key="2">
    <source>
        <dbReference type="ARBA" id="ARBA00023054"/>
    </source>
</evidence>
<dbReference type="Proteomes" id="UP001243757">
    <property type="component" value="Unassembled WGS sequence"/>
</dbReference>
<dbReference type="Gene3D" id="2.40.420.20">
    <property type="match status" value="1"/>
</dbReference>
<accession>A0ABT7F3J8</accession>
<feature type="chain" id="PRO_5046508821" evidence="4">
    <location>
        <begin position="26"/>
        <end position="413"/>
    </location>
</feature>
<dbReference type="InterPro" id="IPR050465">
    <property type="entry name" value="UPF0194_transport"/>
</dbReference>
<gene>
    <name evidence="6" type="ORF">QO033_16010</name>
</gene>
<proteinExistence type="predicted"/>
<dbReference type="PANTHER" id="PTHR32347:SF29">
    <property type="entry name" value="UPF0194 MEMBRANE PROTEIN YBHG"/>
    <property type="match status" value="1"/>
</dbReference>
<dbReference type="Gene3D" id="1.10.287.470">
    <property type="entry name" value="Helix hairpin bin"/>
    <property type="match status" value="1"/>
</dbReference>
<name>A0ABT7F3J8_9RHOB</name>
<dbReference type="RefSeq" id="WP_284481989.1">
    <property type="nucleotide sequence ID" value="NZ_JASNJD010000012.1"/>
</dbReference>
<reference evidence="6 7" key="1">
    <citation type="submission" date="2023-05" db="EMBL/GenBank/DDBJ databases">
        <title>Pseudodonghicola sp. nov.</title>
        <authorList>
            <person name="Huang J."/>
        </authorList>
    </citation>
    <scope>NUCLEOTIDE SEQUENCE [LARGE SCALE GENOMIC DNA]</scope>
    <source>
        <strain evidence="6 7">IC7</strain>
    </source>
</reference>
<keyword evidence="4" id="KW-0732">Signal</keyword>
<feature type="domain" description="YknX-like C-terminal permuted SH3-like" evidence="5">
    <location>
        <begin position="342"/>
        <end position="408"/>
    </location>
</feature>
<dbReference type="InterPro" id="IPR058637">
    <property type="entry name" value="YknX-like_C"/>
</dbReference>
<evidence type="ECO:0000313" key="7">
    <source>
        <dbReference type="Proteomes" id="UP001243757"/>
    </source>
</evidence>
<dbReference type="EMBL" id="JASNJD010000012">
    <property type="protein sequence ID" value="MDK3019187.1"/>
    <property type="molecule type" value="Genomic_DNA"/>
</dbReference>
<evidence type="ECO:0000259" key="5">
    <source>
        <dbReference type="Pfam" id="PF25989"/>
    </source>
</evidence>
<evidence type="ECO:0000256" key="4">
    <source>
        <dbReference type="SAM" id="SignalP"/>
    </source>
</evidence>
<comment type="subcellular location">
    <subcellularLocation>
        <location evidence="1">Cell envelope</location>
    </subcellularLocation>
</comment>
<feature type="signal peptide" evidence="4">
    <location>
        <begin position="1"/>
        <end position="25"/>
    </location>
</feature>
<organism evidence="6 7">
    <name type="scientific">Pseudodonghicola flavimaris</name>
    <dbReference type="NCBI Taxonomy" id="3050036"/>
    <lineage>
        <taxon>Bacteria</taxon>
        <taxon>Pseudomonadati</taxon>
        <taxon>Pseudomonadota</taxon>
        <taxon>Alphaproteobacteria</taxon>
        <taxon>Rhodobacterales</taxon>
        <taxon>Paracoccaceae</taxon>
        <taxon>Pseudodonghicola</taxon>
    </lineage>
</organism>
<evidence type="ECO:0000313" key="6">
    <source>
        <dbReference type="EMBL" id="MDK3019187.1"/>
    </source>
</evidence>
<keyword evidence="7" id="KW-1185">Reference proteome</keyword>
<keyword evidence="2 3" id="KW-0175">Coiled coil</keyword>
<protein>
    <submittedName>
        <fullName evidence="6">HlyD family efflux transporter periplasmic adaptor subunit</fullName>
    </submittedName>
</protein>
<feature type="coiled-coil region" evidence="3">
    <location>
        <begin position="105"/>
        <end position="177"/>
    </location>
</feature>
<evidence type="ECO:0000256" key="1">
    <source>
        <dbReference type="ARBA" id="ARBA00004196"/>
    </source>
</evidence>
<dbReference type="Gene3D" id="2.40.50.100">
    <property type="match status" value="1"/>
</dbReference>
<evidence type="ECO:0000256" key="3">
    <source>
        <dbReference type="SAM" id="Coils"/>
    </source>
</evidence>
<dbReference type="Pfam" id="PF25989">
    <property type="entry name" value="YknX_C"/>
    <property type="match status" value="1"/>
</dbReference>
<comment type="caution">
    <text evidence="6">The sequence shown here is derived from an EMBL/GenBank/DDBJ whole genome shotgun (WGS) entry which is preliminary data.</text>
</comment>